<protein>
    <submittedName>
        <fullName evidence="2">Uncharacterized protein</fullName>
    </submittedName>
</protein>
<evidence type="ECO:0000256" key="1">
    <source>
        <dbReference type="SAM" id="MobiDB-lite"/>
    </source>
</evidence>
<proteinExistence type="predicted"/>
<keyword evidence="3" id="KW-1185">Reference proteome</keyword>
<dbReference type="Proteomes" id="UP000242287">
    <property type="component" value="Unassembled WGS sequence"/>
</dbReference>
<feature type="compositionally biased region" description="Low complexity" evidence="1">
    <location>
        <begin position="1"/>
        <end position="16"/>
    </location>
</feature>
<organism evidence="2 3">
    <name type="scientific">Amanita thiersii Skay4041</name>
    <dbReference type="NCBI Taxonomy" id="703135"/>
    <lineage>
        <taxon>Eukaryota</taxon>
        <taxon>Fungi</taxon>
        <taxon>Dikarya</taxon>
        <taxon>Basidiomycota</taxon>
        <taxon>Agaricomycotina</taxon>
        <taxon>Agaricomycetes</taxon>
        <taxon>Agaricomycetidae</taxon>
        <taxon>Agaricales</taxon>
        <taxon>Pluteineae</taxon>
        <taxon>Amanitaceae</taxon>
        <taxon>Amanita</taxon>
    </lineage>
</organism>
<dbReference type="EMBL" id="KZ302087">
    <property type="protein sequence ID" value="PFH47856.1"/>
    <property type="molecule type" value="Genomic_DNA"/>
</dbReference>
<feature type="compositionally biased region" description="Polar residues" evidence="1">
    <location>
        <begin position="139"/>
        <end position="154"/>
    </location>
</feature>
<name>A0A2A9NJB4_9AGAR</name>
<sequence length="178" mass="19303">MAPLVVAPNPVEAAPPVEAPRHVDPPRPIETPHSPVRTISLAFSTPVGSSYPAPISWLAASPAHSSRVERELPALPMNPFVPLSEEYLLARAEKTIQHEDVAEVNTQNQGRIRVLISPDGIYRGRRLEKEKESQVREMMTTNTAQPSEVSSCSTDIPMDNLDIPFAGELAGHSSTPGT</sequence>
<evidence type="ECO:0000313" key="3">
    <source>
        <dbReference type="Proteomes" id="UP000242287"/>
    </source>
</evidence>
<feature type="region of interest" description="Disordered" evidence="1">
    <location>
        <begin position="1"/>
        <end position="34"/>
    </location>
</feature>
<gene>
    <name evidence="2" type="ORF">AMATHDRAFT_49966</name>
</gene>
<evidence type="ECO:0000313" key="2">
    <source>
        <dbReference type="EMBL" id="PFH47856.1"/>
    </source>
</evidence>
<feature type="region of interest" description="Disordered" evidence="1">
    <location>
        <begin position="129"/>
        <end position="156"/>
    </location>
</feature>
<accession>A0A2A9NJB4</accession>
<dbReference type="AlphaFoldDB" id="A0A2A9NJB4"/>
<reference evidence="2 3" key="1">
    <citation type="submission" date="2014-02" db="EMBL/GenBank/DDBJ databases">
        <title>Transposable element dynamics among asymbiotic and ectomycorrhizal Amanita fungi.</title>
        <authorList>
            <consortium name="DOE Joint Genome Institute"/>
            <person name="Hess J."/>
            <person name="Skrede I."/>
            <person name="Wolfe B."/>
            <person name="LaButti K."/>
            <person name="Ohm R.A."/>
            <person name="Grigoriev I.V."/>
            <person name="Pringle A."/>
        </authorList>
    </citation>
    <scope>NUCLEOTIDE SEQUENCE [LARGE SCALE GENOMIC DNA]</scope>
    <source>
        <strain evidence="2 3">SKay4041</strain>
    </source>
</reference>